<dbReference type="Gene3D" id="1.25.40.20">
    <property type="entry name" value="Ankyrin repeat-containing domain"/>
    <property type="match status" value="1"/>
</dbReference>
<dbReference type="InterPro" id="IPR002110">
    <property type="entry name" value="Ankyrin_rpt"/>
</dbReference>
<keyword evidence="1" id="KW-0040">ANK repeat</keyword>
<comment type="caution">
    <text evidence="2">The sequence shown here is derived from an EMBL/GenBank/DDBJ whole genome shotgun (WGS) entry which is preliminary data.</text>
</comment>
<dbReference type="PROSITE" id="PS50088">
    <property type="entry name" value="ANK_REPEAT"/>
    <property type="match status" value="1"/>
</dbReference>
<reference evidence="2" key="1">
    <citation type="submission" date="2022-12" db="EMBL/GenBank/DDBJ databases">
        <authorList>
            <person name="Petersen C."/>
        </authorList>
    </citation>
    <scope>NUCLEOTIDE SEQUENCE</scope>
    <source>
        <strain evidence="2">IBT 30728</strain>
    </source>
</reference>
<keyword evidence="3" id="KW-1185">Reference proteome</keyword>
<dbReference type="RefSeq" id="XP_056787099.1">
    <property type="nucleotide sequence ID" value="XM_056938007.1"/>
</dbReference>
<dbReference type="SUPFAM" id="SSF48403">
    <property type="entry name" value="Ankyrin repeat"/>
    <property type="match status" value="1"/>
</dbReference>
<name>A0A9W9WTN6_9EURO</name>
<dbReference type="EMBL" id="JAPWDQ010000012">
    <property type="protein sequence ID" value="KAJ5475341.1"/>
    <property type="molecule type" value="Genomic_DNA"/>
</dbReference>
<accession>A0A9W9WTN6</accession>
<proteinExistence type="predicted"/>
<dbReference type="SMART" id="SM00248">
    <property type="entry name" value="ANK"/>
    <property type="match status" value="5"/>
</dbReference>
<gene>
    <name evidence="2" type="ORF">N7539_008407</name>
</gene>
<protein>
    <submittedName>
        <fullName evidence="2">Uncharacterized protein</fullName>
    </submittedName>
</protein>
<sequence length="436" mass="49038">MLLGADANPNSRDVNQWTALTWAINKGHGSAVKVLLENKIYIDPRDVEGRTPLMMAARLGETEILSHLIESNAGVNSGDEKNWTSLSWAVANRHERETQRLLDKVGANIDHREAQGRTPFSLAAERGFVQIMQLLIEKELIHTLLVMKAIQDNLGPAKLVGPVQPFCLHAMICALPLPNKKDQSGRNWLSWAAEYSEVEVTQQFLQTKSKVDKVDINIRDGSGDKRPAWIQITKRIQSQGFELELIDDLEYNWLPNTKESRLCLCGTKSIWSQLPSGLGIHNVLKDDSYYLKHTQKDFGHRFVTYISLAFPCEEQGEVRYPWGVAWTSRKTAESIACGFISTLTNGSVPDCPSNFFGQLLENLEQHWKMICSGANKKVESLRHDQVKKRGRSRGLIDELAKNALERAALRQCLQSQIEGLNEVLPTNSPFGIEQKA</sequence>
<dbReference type="Pfam" id="PF12796">
    <property type="entry name" value="Ank_2"/>
    <property type="match status" value="1"/>
</dbReference>
<dbReference type="GO" id="GO:0019887">
    <property type="term" value="F:protein kinase regulator activity"/>
    <property type="evidence" value="ECO:0007669"/>
    <property type="project" value="TreeGrafter"/>
</dbReference>
<dbReference type="PROSITE" id="PS50297">
    <property type="entry name" value="ANK_REP_REGION"/>
    <property type="match status" value="1"/>
</dbReference>
<dbReference type="InterPro" id="IPR052771">
    <property type="entry name" value="Neurotrophin_sig_adaptor"/>
</dbReference>
<dbReference type="Proteomes" id="UP001148312">
    <property type="component" value="Unassembled WGS sequence"/>
</dbReference>
<dbReference type="PANTHER" id="PTHR24116">
    <property type="entry name" value="KINASE D-INTERACTING SUBSTRATE OF 220 KDA"/>
    <property type="match status" value="1"/>
</dbReference>
<dbReference type="PANTHER" id="PTHR24116:SF0">
    <property type="entry name" value="KINASE D-INTERACTING SUBSTRATE OF 220 KDA"/>
    <property type="match status" value="1"/>
</dbReference>
<evidence type="ECO:0000256" key="1">
    <source>
        <dbReference type="PROSITE-ProRule" id="PRU00023"/>
    </source>
</evidence>
<reference evidence="2" key="2">
    <citation type="journal article" date="2023" name="IMA Fungus">
        <title>Comparative genomic study of the Penicillium genus elucidates a diverse pangenome and 15 lateral gene transfer events.</title>
        <authorList>
            <person name="Petersen C."/>
            <person name="Sorensen T."/>
            <person name="Nielsen M.R."/>
            <person name="Sondergaard T.E."/>
            <person name="Sorensen J.L."/>
            <person name="Fitzpatrick D.A."/>
            <person name="Frisvad J.C."/>
            <person name="Nielsen K.L."/>
        </authorList>
    </citation>
    <scope>NUCLEOTIDE SEQUENCE</scope>
    <source>
        <strain evidence="2">IBT 30728</strain>
    </source>
</reference>
<dbReference type="AlphaFoldDB" id="A0A9W9WTN6"/>
<dbReference type="Pfam" id="PF13637">
    <property type="entry name" value="Ank_4"/>
    <property type="match status" value="1"/>
</dbReference>
<dbReference type="InterPro" id="IPR036770">
    <property type="entry name" value="Ankyrin_rpt-contain_sf"/>
</dbReference>
<dbReference type="GO" id="GO:0030165">
    <property type="term" value="F:PDZ domain binding"/>
    <property type="evidence" value="ECO:0007669"/>
    <property type="project" value="TreeGrafter"/>
</dbReference>
<evidence type="ECO:0000313" key="3">
    <source>
        <dbReference type="Proteomes" id="UP001148312"/>
    </source>
</evidence>
<organism evidence="2 3">
    <name type="scientific">Penicillium diatomitis</name>
    <dbReference type="NCBI Taxonomy" id="2819901"/>
    <lineage>
        <taxon>Eukaryota</taxon>
        <taxon>Fungi</taxon>
        <taxon>Dikarya</taxon>
        <taxon>Ascomycota</taxon>
        <taxon>Pezizomycotina</taxon>
        <taxon>Eurotiomycetes</taxon>
        <taxon>Eurotiomycetidae</taxon>
        <taxon>Eurotiales</taxon>
        <taxon>Aspergillaceae</taxon>
        <taxon>Penicillium</taxon>
    </lineage>
</organism>
<feature type="repeat" description="ANK" evidence="1">
    <location>
        <begin position="48"/>
        <end position="80"/>
    </location>
</feature>
<evidence type="ECO:0000313" key="2">
    <source>
        <dbReference type="EMBL" id="KAJ5475341.1"/>
    </source>
</evidence>
<dbReference type="GeneID" id="81628257"/>